<evidence type="ECO:0000313" key="5">
    <source>
        <dbReference type="Proteomes" id="UP001386955"/>
    </source>
</evidence>
<accession>A0AAN9TF19</accession>
<sequence>MVVPLLKLGTLVLKTLSKPVASRLKHQAALHPSFRRLIVNMAQSNHQITTKMQRRIYGHATDLEIRPLNEEKAIQAAVDLIGELFVFSVAGILLIFEVQRSARSEARKEDQRKQELEAVKQKSENLADEVELLKHRIQELEQMARGRGLTGILNFRHGNTEIGKAEKIA</sequence>
<evidence type="ECO:0000256" key="1">
    <source>
        <dbReference type="ARBA" id="ARBA00007584"/>
    </source>
</evidence>
<dbReference type="Proteomes" id="UP001386955">
    <property type="component" value="Unassembled WGS sequence"/>
</dbReference>
<keyword evidence="2 3" id="KW-0175">Coiled coil</keyword>
<dbReference type="GO" id="GO:0005739">
    <property type="term" value="C:mitochondrion"/>
    <property type="evidence" value="ECO:0007669"/>
    <property type="project" value="TreeGrafter"/>
</dbReference>
<evidence type="ECO:0000256" key="3">
    <source>
        <dbReference type="SAM" id="Coils"/>
    </source>
</evidence>
<evidence type="ECO:0000313" key="4">
    <source>
        <dbReference type="EMBL" id="KAK7412400.1"/>
    </source>
</evidence>
<comment type="similarity">
    <text evidence="1">Belongs to the OPA3 family.</text>
</comment>
<organism evidence="4 5">
    <name type="scientific">Psophocarpus tetragonolobus</name>
    <name type="common">Winged bean</name>
    <name type="synonym">Dolichos tetragonolobus</name>
    <dbReference type="NCBI Taxonomy" id="3891"/>
    <lineage>
        <taxon>Eukaryota</taxon>
        <taxon>Viridiplantae</taxon>
        <taxon>Streptophyta</taxon>
        <taxon>Embryophyta</taxon>
        <taxon>Tracheophyta</taxon>
        <taxon>Spermatophyta</taxon>
        <taxon>Magnoliopsida</taxon>
        <taxon>eudicotyledons</taxon>
        <taxon>Gunneridae</taxon>
        <taxon>Pentapetalae</taxon>
        <taxon>rosids</taxon>
        <taxon>fabids</taxon>
        <taxon>Fabales</taxon>
        <taxon>Fabaceae</taxon>
        <taxon>Papilionoideae</taxon>
        <taxon>50 kb inversion clade</taxon>
        <taxon>NPAAA clade</taxon>
        <taxon>indigoferoid/millettioid clade</taxon>
        <taxon>Phaseoleae</taxon>
        <taxon>Psophocarpus</taxon>
    </lineage>
</organism>
<name>A0AAN9TF19_PSOTE</name>
<keyword evidence="5" id="KW-1185">Reference proteome</keyword>
<reference evidence="4 5" key="1">
    <citation type="submission" date="2024-01" db="EMBL/GenBank/DDBJ databases">
        <title>The genomes of 5 underutilized Papilionoideae crops provide insights into root nodulation and disease resistanc.</title>
        <authorList>
            <person name="Jiang F."/>
        </authorList>
    </citation>
    <scope>NUCLEOTIDE SEQUENCE [LARGE SCALE GENOMIC DNA]</scope>
    <source>
        <strain evidence="4">DUOXIRENSHENG_FW03</strain>
        <tissue evidence="4">Leaves</tissue>
    </source>
</reference>
<evidence type="ECO:0000256" key="2">
    <source>
        <dbReference type="ARBA" id="ARBA00023054"/>
    </source>
</evidence>
<dbReference type="PANTHER" id="PTHR12499">
    <property type="entry name" value="OPTIC ATROPHY 3 PROTEIN OPA3"/>
    <property type="match status" value="1"/>
</dbReference>
<gene>
    <name evidence="4" type="ORF">VNO78_03859</name>
</gene>
<dbReference type="InterPro" id="IPR010754">
    <property type="entry name" value="OPA3-like"/>
</dbReference>
<dbReference type="EMBL" id="JAYMYS010000001">
    <property type="protein sequence ID" value="KAK7412400.1"/>
    <property type="molecule type" value="Genomic_DNA"/>
</dbReference>
<evidence type="ECO:0008006" key="6">
    <source>
        <dbReference type="Google" id="ProtNLM"/>
    </source>
</evidence>
<dbReference type="Pfam" id="PF07047">
    <property type="entry name" value="OPA3"/>
    <property type="match status" value="1"/>
</dbReference>
<feature type="coiled-coil region" evidence="3">
    <location>
        <begin position="106"/>
        <end position="143"/>
    </location>
</feature>
<dbReference type="AlphaFoldDB" id="A0AAN9TF19"/>
<protein>
    <recommendedName>
        <fullName evidence="6">OPA3-like protein</fullName>
    </recommendedName>
</protein>
<dbReference type="PANTHER" id="PTHR12499:SF0">
    <property type="entry name" value="OPTIC ATROPHY 3 PROTEIN"/>
    <property type="match status" value="1"/>
</dbReference>
<proteinExistence type="inferred from homology"/>
<comment type="caution">
    <text evidence="4">The sequence shown here is derived from an EMBL/GenBank/DDBJ whole genome shotgun (WGS) entry which is preliminary data.</text>
</comment>
<dbReference type="GO" id="GO:0019216">
    <property type="term" value="P:regulation of lipid metabolic process"/>
    <property type="evidence" value="ECO:0007669"/>
    <property type="project" value="TreeGrafter"/>
</dbReference>